<feature type="region of interest" description="Disordered" evidence="1">
    <location>
        <begin position="413"/>
        <end position="468"/>
    </location>
</feature>
<evidence type="ECO:0000313" key="2">
    <source>
        <dbReference type="Proteomes" id="UP000887575"/>
    </source>
</evidence>
<protein>
    <submittedName>
        <fullName evidence="3">Condensin complex subunit 1</fullName>
    </submittedName>
</protein>
<feature type="compositionally biased region" description="Basic residues" evidence="1">
    <location>
        <begin position="441"/>
        <end position="451"/>
    </location>
</feature>
<sequence length="594" mass="68074">MDDVIEEIQNLFNLAAISESIANDWAGSNYLDFNEVDPPEALTDGTCLDCLQLVQQELQKADLKDGPAFWKRLVEAEVAPVGLVGFLWALIEVALKKDSNLEQVKCGAFASSIYMKLCTVNGASIYKFYQQSIVQKVLDIWRLALRVVLYGVRNVQITEKTQRRNKKSKKVECNDEAPDACLPQQDMLRILNKSTNDLYIFLNTIPLADQPEIAIHTARYISDLAELDHFEKEISYKVVDGLDEFANLKLYCERSLALCHILAHGRHSADCSLIYERIVQPRLLLWSWQNTAYGGAASMPTSLIHFGEVMLRFVEQRIAVADEKELKIIDELIYALIVRCPDRAEYRARVPHTIISLIKIMPQNRHYNFRFTLWDLATRNNSMATVVELSILMIKEFDWNIPDPYTEELANANKNKQQSHENNAIKEELESDEEGVDMDRTRKRKDKKRKQKERDALHNSTLADETHTGTRAVEKAKKAFELPYFPKGKALLYRILIGAIVHSSSTIRARALCLVAELLQNKDHVDFVKDAAFDLIFSYNYAEDIVFDEGARPSANPTAIDRLFPILTMCCRDEKVSQRLFYSIQNFRKQVLHC</sequence>
<accession>A0AAF3F2C0</accession>
<keyword evidence="2" id="KW-1185">Reference proteome</keyword>
<dbReference type="Proteomes" id="UP000887575">
    <property type="component" value="Unassembled WGS sequence"/>
</dbReference>
<dbReference type="AlphaFoldDB" id="A0AAF3F2C0"/>
<reference evidence="3" key="1">
    <citation type="submission" date="2024-02" db="UniProtKB">
        <authorList>
            <consortium name="WormBaseParasite"/>
        </authorList>
    </citation>
    <scope>IDENTIFICATION</scope>
</reference>
<proteinExistence type="predicted"/>
<evidence type="ECO:0000256" key="1">
    <source>
        <dbReference type="SAM" id="MobiDB-lite"/>
    </source>
</evidence>
<evidence type="ECO:0000313" key="3">
    <source>
        <dbReference type="WBParaSite" id="MBELARI_LOCUS20703"/>
    </source>
</evidence>
<name>A0AAF3F2C0_9BILA</name>
<feature type="compositionally biased region" description="Polar residues" evidence="1">
    <location>
        <begin position="413"/>
        <end position="422"/>
    </location>
</feature>
<organism evidence="2 3">
    <name type="scientific">Mesorhabditis belari</name>
    <dbReference type="NCBI Taxonomy" id="2138241"/>
    <lineage>
        <taxon>Eukaryota</taxon>
        <taxon>Metazoa</taxon>
        <taxon>Ecdysozoa</taxon>
        <taxon>Nematoda</taxon>
        <taxon>Chromadorea</taxon>
        <taxon>Rhabditida</taxon>
        <taxon>Rhabditina</taxon>
        <taxon>Rhabditomorpha</taxon>
        <taxon>Rhabditoidea</taxon>
        <taxon>Rhabditidae</taxon>
        <taxon>Mesorhabditinae</taxon>
        <taxon>Mesorhabditis</taxon>
    </lineage>
</organism>
<dbReference type="WBParaSite" id="MBELARI_LOCUS20703">
    <property type="protein sequence ID" value="MBELARI_LOCUS20703"/>
    <property type="gene ID" value="MBELARI_LOCUS20703"/>
</dbReference>